<evidence type="ECO:0000313" key="3">
    <source>
        <dbReference type="Proteomes" id="UP000230559"/>
    </source>
</evidence>
<feature type="transmembrane region" description="Helical" evidence="1">
    <location>
        <begin position="35"/>
        <end position="57"/>
    </location>
</feature>
<name>A0A2G5RMZ5_9BACL</name>
<accession>A0A2G5RMZ5</accession>
<keyword evidence="1" id="KW-0812">Transmembrane</keyword>
<keyword evidence="1" id="KW-1133">Transmembrane helix</keyword>
<evidence type="ECO:0000256" key="1">
    <source>
        <dbReference type="SAM" id="Phobius"/>
    </source>
</evidence>
<feature type="transmembrane region" description="Helical" evidence="1">
    <location>
        <begin position="6"/>
        <end position="23"/>
    </location>
</feature>
<reference evidence="2 3" key="1">
    <citation type="submission" date="2017-10" db="EMBL/GenBank/DDBJ databases">
        <title>Draft genome sequence of Anoxybacillus flavithermus KU2-6-11 from caldera Uzon (Russia:Kamchtka).</title>
        <authorList>
            <person name="Korzhuk A.V."/>
            <person name="Rozanov A.S."/>
            <person name="Bryanskaya A.V."/>
            <person name="Peltek S.E."/>
        </authorList>
    </citation>
    <scope>NUCLEOTIDE SEQUENCE [LARGE SCALE GENOMIC DNA]</scope>
    <source>
        <strain evidence="2 3">KU2-6_11</strain>
    </source>
</reference>
<comment type="caution">
    <text evidence="2">The sequence shown here is derived from an EMBL/GenBank/DDBJ whole genome shotgun (WGS) entry which is preliminary data.</text>
</comment>
<sequence length="93" mass="11166">MFNPELYFYYILLPTLLVFTHLFHKRTKDLSKTLLITITALFFVSVVCSVSLALNYYQSWMILASSRIPHFFHHYTTHHFIIDYSVFHSYIIK</sequence>
<dbReference type="EMBL" id="PEDM01000030">
    <property type="protein sequence ID" value="PIC04125.1"/>
    <property type="molecule type" value="Genomic_DNA"/>
</dbReference>
<dbReference type="Proteomes" id="UP000230559">
    <property type="component" value="Unassembled WGS sequence"/>
</dbReference>
<dbReference type="AlphaFoldDB" id="A0A2G5RMZ5"/>
<protein>
    <submittedName>
        <fullName evidence="2">Uncharacterized protein</fullName>
    </submittedName>
</protein>
<keyword evidence="1" id="KW-0472">Membrane</keyword>
<evidence type="ECO:0000313" key="2">
    <source>
        <dbReference type="EMBL" id="PIC04125.1"/>
    </source>
</evidence>
<gene>
    <name evidence="2" type="ORF">CS060_11390</name>
</gene>
<organism evidence="2 3">
    <name type="scientific">Anoxybacillus flavithermus</name>
    <dbReference type="NCBI Taxonomy" id="33934"/>
    <lineage>
        <taxon>Bacteria</taxon>
        <taxon>Bacillati</taxon>
        <taxon>Bacillota</taxon>
        <taxon>Bacilli</taxon>
        <taxon>Bacillales</taxon>
        <taxon>Anoxybacillaceae</taxon>
        <taxon>Anoxybacillus</taxon>
    </lineage>
</organism>
<proteinExistence type="predicted"/>